<evidence type="ECO:0000313" key="7">
    <source>
        <dbReference type="EMBL" id="CAE0415165.1"/>
    </source>
</evidence>
<evidence type="ECO:0008006" key="8">
    <source>
        <dbReference type="Google" id="ProtNLM"/>
    </source>
</evidence>
<name>A0A7S3PAJ0_9STRA</name>
<feature type="transmembrane region" description="Helical" evidence="6">
    <location>
        <begin position="133"/>
        <end position="154"/>
    </location>
</feature>
<feature type="transmembrane region" description="Helical" evidence="6">
    <location>
        <begin position="294"/>
        <end position="317"/>
    </location>
</feature>
<evidence type="ECO:0000256" key="4">
    <source>
        <dbReference type="ARBA" id="ARBA00023136"/>
    </source>
</evidence>
<evidence type="ECO:0000256" key="5">
    <source>
        <dbReference type="SAM" id="MobiDB-lite"/>
    </source>
</evidence>
<feature type="transmembrane region" description="Helical" evidence="6">
    <location>
        <begin position="97"/>
        <end position="121"/>
    </location>
</feature>
<dbReference type="GO" id="GO:0007189">
    <property type="term" value="P:adenylate cyclase-activating G protein-coupled receptor signaling pathway"/>
    <property type="evidence" value="ECO:0007669"/>
    <property type="project" value="TreeGrafter"/>
</dbReference>
<feature type="transmembrane region" description="Helical" evidence="6">
    <location>
        <begin position="20"/>
        <end position="41"/>
    </location>
</feature>
<comment type="subcellular location">
    <subcellularLocation>
        <location evidence="1">Membrane</location>
        <topology evidence="1">Multi-pass membrane protein</topology>
    </subcellularLocation>
</comment>
<feature type="transmembrane region" description="Helical" evidence="6">
    <location>
        <begin position="191"/>
        <end position="217"/>
    </location>
</feature>
<keyword evidence="2 6" id="KW-0812">Transmembrane</keyword>
<keyword evidence="4 6" id="KW-0472">Membrane</keyword>
<organism evidence="7">
    <name type="scientific">Amphora coffeiformis</name>
    <dbReference type="NCBI Taxonomy" id="265554"/>
    <lineage>
        <taxon>Eukaryota</taxon>
        <taxon>Sar</taxon>
        <taxon>Stramenopiles</taxon>
        <taxon>Ochrophyta</taxon>
        <taxon>Bacillariophyta</taxon>
        <taxon>Bacillariophyceae</taxon>
        <taxon>Bacillariophycidae</taxon>
        <taxon>Thalassiophysales</taxon>
        <taxon>Catenulaceae</taxon>
        <taxon>Amphora</taxon>
    </lineage>
</organism>
<gene>
    <name evidence="7" type="ORF">ACOF00016_LOCUS12307</name>
</gene>
<evidence type="ECO:0000256" key="6">
    <source>
        <dbReference type="SAM" id="Phobius"/>
    </source>
</evidence>
<evidence type="ECO:0000256" key="3">
    <source>
        <dbReference type="ARBA" id="ARBA00022989"/>
    </source>
</evidence>
<feature type="compositionally biased region" description="Low complexity" evidence="5">
    <location>
        <begin position="243"/>
        <end position="260"/>
    </location>
</feature>
<feature type="transmembrane region" description="Helical" evidence="6">
    <location>
        <begin position="53"/>
        <end position="73"/>
    </location>
</feature>
<dbReference type="SUPFAM" id="SSF81321">
    <property type="entry name" value="Family A G protein-coupled receptor-like"/>
    <property type="match status" value="1"/>
</dbReference>
<accession>A0A7S3PAJ0</accession>
<sequence>MSSSSLQDESSFLQWQQVAITLAAAISSVLSLTGSGVIAYMAAQRRYSVKYRLLLALSVADIINSTVFLLWPLPIPVDTPGVWGAVGNRQTCNMQGFFLQLGILGSFYNAALSGYFMLTLCDRMTEKQITQRYELVTHAFSILWSAGTAAVALWPLDLYSVCALGCWIAPEPLRCHHRDGVECVRNNRAYMYVWLFTGIPLLLCLAFIMVTMVRIYYTVKAVSQRADRITFSASVERLAVPTTTDNTKNNNKSNNIDINGNGNGSGDTADKTKNKTVQQKSRYAIRVQETAMQALLYVAAYIVTHLFAFLCVIIEQAGGTNPFFYDLSGKFNVAPARIF</sequence>
<dbReference type="PANTHER" id="PTHR23112">
    <property type="entry name" value="G PROTEIN-COUPLED RECEPTOR 157-RELATED"/>
    <property type="match status" value="1"/>
</dbReference>
<dbReference type="EMBL" id="HBIM01015600">
    <property type="protein sequence ID" value="CAE0415165.1"/>
    <property type="molecule type" value="Transcribed_RNA"/>
</dbReference>
<evidence type="ECO:0000256" key="2">
    <source>
        <dbReference type="ARBA" id="ARBA00022692"/>
    </source>
</evidence>
<dbReference type="Gene3D" id="1.20.1070.10">
    <property type="entry name" value="Rhodopsin 7-helix transmembrane proteins"/>
    <property type="match status" value="1"/>
</dbReference>
<reference evidence="7" key="1">
    <citation type="submission" date="2021-01" db="EMBL/GenBank/DDBJ databases">
        <authorList>
            <person name="Corre E."/>
            <person name="Pelletier E."/>
            <person name="Niang G."/>
            <person name="Scheremetjew M."/>
            <person name="Finn R."/>
            <person name="Kale V."/>
            <person name="Holt S."/>
            <person name="Cochrane G."/>
            <person name="Meng A."/>
            <person name="Brown T."/>
            <person name="Cohen L."/>
        </authorList>
    </citation>
    <scope>NUCLEOTIDE SEQUENCE</scope>
    <source>
        <strain evidence="7">CCMP127</strain>
    </source>
</reference>
<keyword evidence="3 6" id="KW-1133">Transmembrane helix</keyword>
<feature type="region of interest" description="Disordered" evidence="5">
    <location>
        <begin position="243"/>
        <end position="275"/>
    </location>
</feature>
<evidence type="ECO:0000256" key="1">
    <source>
        <dbReference type="ARBA" id="ARBA00004141"/>
    </source>
</evidence>
<dbReference type="AlphaFoldDB" id="A0A7S3PAJ0"/>
<dbReference type="PANTHER" id="PTHR23112:SF0">
    <property type="entry name" value="TRANSMEMBRANE PROTEIN 116"/>
    <property type="match status" value="1"/>
</dbReference>
<dbReference type="GO" id="GO:0004930">
    <property type="term" value="F:G protein-coupled receptor activity"/>
    <property type="evidence" value="ECO:0007669"/>
    <property type="project" value="TreeGrafter"/>
</dbReference>
<protein>
    <recommendedName>
        <fullName evidence="8">G-protein coupled receptors family 1 profile domain-containing protein</fullName>
    </recommendedName>
</protein>
<dbReference type="GO" id="GO:0005886">
    <property type="term" value="C:plasma membrane"/>
    <property type="evidence" value="ECO:0007669"/>
    <property type="project" value="TreeGrafter"/>
</dbReference>
<proteinExistence type="predicted"/>